<comment type="caution">
    <text evidence="16">The sequence shown here is derived from an EMBL/GenBank/DDBJ whole genome shotgun (WGS) entry which is preliminary data.</text>
</comment>
<feature type="transmembrane region" description="Helical" evidence="13">
    <location>
        <begin position="394"/>
        <end position="417"/>
    </location>
</feature>
<dbReference type="FunFam" id="1.20.120.1770:FF:000007">
    <property type="entry name" value="Cytochrome b561 and DOMON domain-containing protein"/>
    <property type="match status" value="1"/>
</dbReference>
<evidence type="ECO:0000256" key="3">
    <source>
        <dbReference type="ARBA" id="ARBA00022448"/>
    </source>
</evidence>
<name>A0A396GX76_MEDTR</name>
<dbReference type="PANTHER" id="PTHR23130:SF195">
    <property type="entry name" value="CYTOCHROME B561 AND DOMON DOMAIN-CONTAINING PROTEIN"/>
    <property type="match status" value="1"/>
</dbReference>
<dbReference type="PIRSF" id="PIRSF037471">
    <property type="entry name" value="UCP037471"/>
    <property type="match status" value="1"/>
</dbReference>
<keyword evidence="6 12" id="KW-0479">Metal-binding</keyword>
<gene>
    <name evidence="16" type="ORF">MtrunA17_Chr7g0234191</name>
</gene>
<evidence type="ECO:0000256" key="9">
    <source>
        <dbReference type="ARBA" id="ARBA00022989"/>
    </source>
</evidence>
<comment type="cofactor">
    <cofactor evidence="1">
        <name>heme b</name>
        <dbReference type="ChEBI" id="CHEBI:60344"/>
    </cofactor>
</comment>
<dbReference type="CDD" id="cd08760">
    <property type="entry name" value="Cyt_b561_FRRS1_like"/>
    <property type="match status" value="1"/>
</dbReference>
<evidence type="ECO:0000256" key="13">
    <source>
        <dbReference type="SAM" id="Phobius"/>
    </source>
</evidence>
<feature type="binding site" description="axial binding residue" evidence="12">
    <location>
        <position position="327"/>
    </location>
    <ligand>
        <name>heme b</name>
        <dbReference type="ChEBI" id="CHEBI:60344"/>
        <label>1</label>
    </ligand>
    <ligandPart>
        <name>Fe</name>
        <dbReference type="ChEBI" id="CHEBI:18248"/>
    </ligandPart>
</feature>
<feature type="binding site" description="axial binding residue" evidence="12">
    <location>
        <position position="363"/>
    </location>
    <ligand>
        <name>heme b</name>
        <dbReference type="ChEBI" id="CHEBI:60344"/>
        <label>1</label>
    </ligand>
    <ligandPart>
        <name>Fe</name>
        <dbReference type="ChEBI" id="CHEBI:18248"/>
    </ligandPart>
</feature>
<evidence type="ECO:0000259" key="14">
    <source>
        <dbReference type="PROSITE" id="PS50836"/>
    </source>
</evidence>
<dbReference type="SMART" id="SM00665">
    <property type="entry name" value="B561"/>
    <property type="match status" value="1"/>
</dbReference>
<evidence type="ECO:0000256" key="10">
    <source>
        <dbReference type="ARBA" id="ARBA00023136"/>
    </source>
</evidence>
<comment type="subcellular location">
    <subcellularLocation>
        <location evidence="2">Membrane</location>
        <topology evidence="2">Multi-pass membrane protein</topology>
    </subcellularLocation>
</comment>
<feature type="transmembrane region" description="Helical" evidence="13">
    <location>
        <begin position="56"/>
        <end position="75"/>
    </location>
</feature>
<evidence type="ECO:0000256" key="12">
    <source>
        <dbReference type="PIRSR" id="PIRSR037471-1"/>
    </source>
</evidence>
<dbReference type="Pfam" id="PF04526">
    <property type="entry name" value="DUF568"/>
    <property type="match status" value="1"/>
</dbReference>
<evidence type="ECO:0000256" key="1">
    <source>
        <dbReference type="ARBA" id="ARBA00001970"/>
    </source>
</evidence>
<dbReference type="GO" id="GO:0046872">
    <property type="term" value="F:metal ion binding"/>
    <property type="evidence" value="ECO:0007669"/>
    <property type="project" value="UniProtKB-KW"/>
</dbReference>
<evidence type="ECO:0000313" key="16">
    <source>
        <dbReference type="EMBL" id="RHN45702.1"/>
    </source>
</evidence>
<evidence type="ECO:0000256" key="6">
    <source>
        <dbReference type="ARBA" id="ARBA00022723"/>
    </source>
</evidence>
<evidence type="ECO:0000256" key="11">
    <source>
        <dbReference type="ARBA" id="ARBA00053871"/>
    </source>
</evidence>
<evidence type="ECO:0000256" key="4">
    <source>
        <dbReference type="ARBA" id="ARBA00022617"/>
    </source>
</evidence>
<dbReference type="PROSITE" id="PS50836">
    <property type="entry name" value="DOMON"/>
    <property type="match status" value="1"/>
</dbReference>
<evidence type="ECO:0000256" key="8">
    <source>
        <dbReference type="ARBA" id="ARBA00022982"/>
    </source>
</evidence>
<dbReference type="InterPro" id="IPR005018">
    <property type="entry name" value="DOMON_domain"/>
</dbReference>
<comment type="function">
    <text evidence="11">May act as a catecholamine-responsive trans-membrane electron transporter.</text>
</comment>
<keyword evidence="10 13" id="KW-0472">Membrane</keyword>
<dbReference type="Gene3D" id="1.20.120.1770">
    <property type="match status" value="1"/>
</dbReference>
<feature type="domain" description="DOMON" evidence="14">
    <location>
        <begin position="96"/>
        <end position="208"/>
    </location>
</feature>
<dbReference type="InterPro" id="IPR017214">
    <property type="entry name" value="UCP037471"/>
</dbReference>
<feature type="binding site" description="axial binding residue" evidence="12">
    <location>
        <position position="294"/>
    </location>
    <ligand>
        <name>heme b</name>
        <dbReference type="ChEBI" id="CHEBI:60344"/>
        <label>1</label>
    </ligand>
    <ligandPart>
        <name>Fe</name>
        <dbReference type="ChEBI" id="CHEBI:18248"/>
    </ligandPart>
</feature>
<organism evidence="16">
    <name type="scientific">Medicago truncatula</name>
    <name type="common">Barrel medic</name>
    <name type="synonym">Medicago tribuloides</name>
    <dbReference type="NCBI Taxonomy" id="3880"/>
    <lineage>
        <taxon>Eukaryota</taxon>
        <taxon>Viridiplantae</taxon>
        <taxon>Streptophyta</taxon>
        <taxon>Embryophyta</taxon>
        <taxon>Tracheophyta</taxon>
        <taxon>Spermatophyta</taxon>
        <taxon>Magnoliopsida</taxon>
        <taxon>eudicotyledons</taxon>
        <taxon>Gunneridae</taxon>
        <taxon>Pentapetalae</taxon>
        <taxon>rosids</taxon>
        <taxon>fabids</taxon>
        <taxon>Fabales</taxon>
        <taxon>Fabaceae</taxon>
        <taxon>Papilionoideae</taxon>
        <taxon>50 kb inversion clade</taxon>
        <taxon>NPAAA clade</taxon>
        <taxon>Hologalegina</taxon>
        <taxon>IRL clade</taxon>
        <taxon>Trifolieae</taxon>
        <taxon>Medicago</taxon>
    </lineage>
</organism>
<dbReference type="PROSITE" id="PS50939">
    <property type="entry name" value="CYTOCHROME_B561"/>
    <property type="match status" value="1"/>
</dbReference>
<dbReference type="Proteomes" id="UP000265566">
    <property type="component" value="Chromosome 7"/>
</dbReference>
<feature type="transmembrane region" description="Helical" evidence="13">
    <location>
        <begin position="361"/>
        <end position="382"/>
    </location>
</feature>
<keyword evidence="7" id="KW-0732">Signal</keyword>
<feature type="transmembrane region" description="Helical" evidence="13">
    <location>
        <begin position="257"/>
        <end position="277"/>
    </location>
</feature>
<feature type="transmembrane region" description="Helical" evidence="13">
    <location>
        <begin position="33"/>
        <end position="49"/>
    </location>
</feature>
<evidence type="ECO:0000256" key="5">
    <source>
        <dbReference type="ARBA" id="ARBA00022692"/>
    </source>
</evidence>
<evidence type="ECO:0000256" key="7">
    <source>
        <dbReference type="ARBA" id="ARBA00022729"/>
    </source>
</evidence>
<keyword evidence="12" id="KW-0408">Iron</keyword>
<keyword evidence="5 13" id="KW-0812">Transmembrane</keyword>
<keyword evidence="9 13" id="KW-1133">Transmembrane helix</keyword>
<accession>A0A396GX76</accession>
<dbReference type="GO" id="GO:0016020">
    <property type="term" value="C:membrane"/>
    <property type="evidence" value="ECO:0007669"/>
    <property type="project" value="UniProtKB-SubCell"/>
</dbReference>
<dbReference type="AlphaFoldDB" id="A0A396GX76"/>
<keyword evidence="3" id="KW-0813">Transport</keyword>
<proteinExistence type="predicted"/>
<feature type="domain" description="Cytochrome b561" evidence="15">
    <location>
        <begin position="215"/>
        <end position="418"/>
    </location>
</feature>
<feature type="transmembrane region" description="Helical" evidence="13">
    <location>
        <begin position="289"/>
        <end position="310"/>
    </location>
</feature>
<keyword evidence="4" id="KW-0349">Heme</keyword>
<dbReference type="EMBL" id="PSQE01000007">
    <property type="protein sequence ID" value="RHN45702.1"/>
    <property type="molecule type" value="Genomic_DNA"/>
</dbReference>
<reference evidence="16" key="1">
    <citation type="journal article" date="2018" name="Nat. Plants">
        <title>Whole-genome landscape of Medicago truncatula symbiotic genes.</title>
        <authorList>
            <person name="Pecrix Y."/>
            <person name="Gamas P."/>
            <person name="Carrere S."/>
        </authorList>
    </citation>
    <scope>NUCLEOTIDE SEQUENCE</scope>
    <source>
        <tissue evidence="16">Leaves</tissue>
    </source>
</reference>
<evidence type="ECO:0000256" key="2">
    <source>
        <dbReference type="ARBA" id="ARBA00004141"/>
    </source>
</evidence>
<dbReference type="CDD" id="cd09629">
    <property type="entry name" value="DOMON_CIL1_like"/>
    <property type="match status" value="1"/>
</dbReference>
<dbReference type="InterPro" id="IPR045265">
    <property type="entry name" value="AIR12_DOMON"/>
</dbReference>
<feature type="transmembrane region" description="Helical" evidence="13">
    <location>
        <begin position="330"/>
        <end position="349"/>
    </location>
</feature>
<dbReference type="InterPro" id="IPR006593">
    <property type="entry name" value="Cyt_b561/ferric_Rdtase_TM"/>
</dbReference>
<sequence>MCMMCVYIMFCPLPFIITLLSKPQTHTNWYNNIVYILSLLPLWLFPSFLKTMALTSISFLFFLLSMFSATVSSLTCSTQKLTGTKVYPNCIDLPVLNSFLHYTHDTSNSTLSVVFVATPPSPGGWISWGINPTATGMVGAQVIVAFKNNGVMAMKTLDLKSYKVFIPGKLSFDVWDMKAEEDGGLMKIFATVKVPVNVTAINHVWQVGPSVTAGMIAPHDFNPSNLNSKGRLSLNGAKDFGNNDDAPLDFVTKKKNIHGVLNIVSWGILFPLGVIIARYMKIFPSADPAWFYIHIGCQLSAYIIGVAGWGTGLKLGSESEGIQFSSHRNIGITLFCLATIQIFALFLRPSKDHKYRFYWNIYHYSFGYAIIILAIVNIFRGFDILNPEEKWKLAYIILIIALAVIALLLEAITWSVVLKRNRKNSNKTYDGYNNNGQNRQQPIHI</sequence>
<dbReference type="Pfam" id="PF03188">
    <property type="entry name" value="Cytochrom_B561"/>
    <property type="match status" value="1"/>
</dbReference>
<dbReference type="Gramene" id="rna40085">
    <property type="protein sequence ID" value="RHN45702.1"/>
    <property type="gene ID" value="gene40085"/>
</dbReference>
<protein>
    <submittedName>
        <fullName evidence="16">Putative cytochrome b561 and DOMON domain-containing protein</fullName>
    </submittedName>
</protein>
<feature type="binding site" description="axial binding residue" evidence="12">
    <location>
        <position position="258"/>
    </location>
    <ligand>
        <name>heme b</name>
        <dbReference type="ChEBI" id="CHEBI:60344"/>
        <label>1</label>
    </ligand>
    <ligandPart>
        <name>Fe</name>
        <dbReference type="ChEBI" id="CHEBI:18248"/>
    </ligandPart>
</feature>
<evidence type="ECO:0000259" key="15">
    <source>
        <dbReference type="PROSITE" id="PS50939"/>
    </source>
</evidence>
<keyword evidence="8" id="KW-0249">Electron transport</keyword>
<dbReference type="PANTHER" id="PTHR23130">
    <property type="entry name" value="CYTOCHROME B561 AND DOMON DOMAIN-CONTAINING PROTEIN"/>
    <property type="match status" value="1"/>
</dbReference>